<keyword evidence="3" id="KW-1185">Reference proteome</keyword>
<dbReference type="SUPFAM" id="SSF53098">
    <property type="entry name" value="Ribonuclease H-like"/>
    <property type="match status" value="1"/>
</dbReference>
<sequence length="266" mass="29042">MSEAMSRTPSRIIPVDEEIFVSTDVEADGPIPGPHSMLSFASAAYTADKELIGTFSANLECLPDAKGHPLTMKWWKTEPEAWAACRVDPEDPAKALKAYVKWVEKLPGKPVFVAYPAGFDFTFMFWYMMRFVGRCPFSWSALDIKTLAFAMTGMPYRKCIKPRLPQVWLDPLPHTHVALDDALEQGALFCNMLAELREQQKTLSELPGWRGAGLSVSADTPVFGSAAAKVAGEVAGESTEAAQETDVANDAESPVTGPGKDSTAHR</sequence>
<proteinExistence type="predicted"/>
<keyword evidence="2" id="KW-0378">Hydrolase</keyword>
<feature type="region of interest" description="Disordered" evidence="1">
    <location>
        <begin position="233"/>
        <end position="266"/>
    </location>
</feature>
<dbReference type="EMBL" id="CABPRV010000011">
    <property type="protein sequence ID" value="VVE40202.1"/>
    <property type="molecule type" value="Genomic_DNA"/>
</dbReference>
<comment type="caution">
    <text evidence="2">The sequence shown here is derived from an EMBL/GenBank/DDBJ whole genome shotgun (WGS) entry which is preliminary data.</text>
</comment>
<evidence type="ECO:0000313" key="2">
    <source>
        <dbReference type="EMBL" id="VVE40202.1"/>
    </source>
</evidence>
<keyword evidence="2" id="KW-0269">Exonuclease</keyword>
<dbReference type="Gene3D" id="3.30.420.10">
    <property type="entry name" value="Ribonuclease H-like superfamily/Ribonuclease H"/>
    <property type="match status" value="1"/>
</dbReference>
<gene>
    <name evidence="2" type="ORF">PCA20602_04126</name>
</gene>
<dbReference type="InterPro" id="IPR036397">
    <property type="entry name" value="RNaseH_sf"/>
</dbReference>
<evidence type="ECO:0000256" key="1">
    <source>
        <dbReference type="SAM" id="MobiDB-lite"/>
    </source>
</evidence>
<reference evidence="2 3" key="1">
    <citation type="submission" date="2019-08" db="EMBL/GenBank/DDBJ databases">
        <authorList>
            <person name="Peeters C."/>
        </authorList>
    </citation>
    <scope>NUCLEOTIDE SEQUENCE [LARGE SCALE GENOMIC DNA]</scope>
    <source>
        <strain evidence="2 3">LMG 20602</strain>
    </source>
</reference>
<name>A0ABY6WAS8_9BURK</name>
<dbReference type="Proteomes" id="UP000366065">
    <property type="component" value="Unassembled WGS sequence"/>
</dbReference>
<protein>
    <submittedName>
        <fullName evidence="2">Exonuclease</fullName>
    </submittedName>
</protein>
<organism evidence="2 3">
    <name type="scientific">Pandoraea capi</name>
    <dbReference type="NCBI Taxonomy" id="2508286"/>
    <lineage>
        <taxon>Bacteria</taxon>
        <taxon>Pseudomonadati</taxon>
        <taxon>Pseudomonadota</taxon>
        <taxon>Betaproteobacteria</taxon>
        <taxon>Burkholderiales</taxon>
        <taxon>Burkholderiaceae</taxon>
        <taxon>Pandoraea</taxon>
    </lineage>
</organism>
<dbReference type="InterPro" id="IPR012337">
    <property type="entry name" value="RNaseH-like_sf"/>
</dbReference>
<keyword evidence="2" id="KW-0540">Nuclease</keyword>
<evidence type="ECO:0000313" key="3">
    <source>
        <dbReference type="Proteomes" id="UP000366065"/>
    </source>
</evidence>
<dbReference type="GO" id="GO:0004527">
    <property type="term" value="F:exonuclease activity"/>
    <property type="evidence" value="ECO:0007669"/>
    <property type="project" value="UniProtKB-KW"/>
</dbReference>
<accession>A0ABY6WAS8</accession>